<gene>
    <name evidence="3" type="ORF">KYN89_09490</name>
</gene>
<accession>A0ABS7PFN0</accession>
<feature type="region of interest" description="Disordered" evidence="1">
    <location>
        <begin position="23"/>
        <end position="79"/>
    </location>
</feature>
<reference evidence="3 4" key="1">
    <citation type="submission" date="2021-07" db="EMBL/GenBank/DDBJ databases">
        <title>Alteriqipengyuania abyssalis NZ-12B nov, sp.nov isolated from deep sea sponge in pacific ocean.</title>
        <authorList>
            <person name="Tareen S."/>
            <person name="Wink J."/>
        </authorList>
    </citation>
    <scope>NUCLEOTIDE SEQUENCE [LARGE SCALE GENOMIC DNA]</scope>
    <source>
        <strain evidence="3 4">NZ-12B</strain>
    </source>
</reference>
<sequence>MRIIGWISTMAAVCALAACDAPNTATSDAEPPEAQSSVAEPATPSEAEPAPPSEEYANSRPALDNGAAEPTEGSCLAELGREKAETLSEQCYEMSPATRPACNIQNSCDTIRAELKRGCNFGETSDNPDYCEGL</sequence>
<dbReference type="PROSITE" id="PS51257">
    <property type="entry name" value="PROKAR_LIPOPROTEIN"/>
    <property type="match status" value="1"/>
</dbReference>
<keyword evidence="4" id="KW-1185">Reference proteome</keyword>
<feature type="signal peptide" evidence="2">
    <location>
        <begin position="1"/>
        <end position="17"/>
    </location>
</feature>
<evidence type="ECO:0000313" key="3">
    <source>
        <dbReference type="EMBL" id="MBY8337283.1"/>
    </source>
</evidence>
<evidence type="ECO:0000256" key="1">
    <source>
        <dbReference type="SAM" id="MobiDB-lite"/>
    </source>
</evidence>
<evidence type="ECO:0000256" key="2">
    <source>
        <dbReference type="SAM" id="SignalP"/>
    </source>
</evidence>
<evidence type="ECO:0000313" key="4">
    <source>
        <dbReference type="Proteomes" id="UP000759298"/>
    </source>
</evidence>
<protein>
    <recommendedName>
        <fullName evidence="5">Lipoprotein</fullName>
    </recommendedName>
</protein>
<name>A0ABS7PFN0_9SPHN</name>
<keyword evidence="2" id="KW-0732">Signal</keyword>
<evidence type="ECO:0008006" key="5">
    <source>
        <dbReference type="Google" id="ProtNLM"/>
    </source>
</evidence>
<dbReference type="RefSeq" id="WP_222824811.1">
    <property type="nucleotide sequence ID" value="NZ_JAHWXP010000002.1"/>
</dbReference>
<proteinExistence type="predicted"/>
<feature type="compositionally biased region" description="Low complexity" evidence="1">
    <location>
        <begin position="36"/>
        <end position="59"/>
    </location>
</feature>
<dbReference type="EMBL" id="JAHWXP010000002">
    <property type="protein sequence ID" value="MBY8337283.1"/>
    <property type="molecule type" value="Genomic_DNA"/>
</dbReference>
<comment type="caution">
    <text evidence="3">The sequence shown here is derived from an EMBL/GenBank/DDBJ whole genome shotgun (WGS) entry which is preliminary data.</text>
</comment>
<organism evidence="3 4">
    <name type="scientific">Alteriqipengyuania abyssalis</name>
    <dbReference type="NCBI Taxonomy" id="2860200"/>
    <lineage>
        <taxon>Bacteria</taxon>
        <taxon>Pseudomonadati</taxon>
        <taxon>Pseudomonadota</taxon>
        <taxon>Alphaproteobacteria</taxon>
        <taxon>Sphingomonadales</taxon>
        <taxon>Erythrobacteraceae</taxon>
        <taxon>Alteriqipengyuania</taxon>
    </lineage>
</organism>
<dbReference type="Proteomes" id="UP000759298">
    <property type="component" value="Unassembled WGS sequence"/>
</dbReference>
<feature type="chain" id="PRO_5045914874" description="Lipoprotein" evidence="2">
    <location>
        <begin position="18"/>
        <end position="134"/>
    </location>
</feature>